<dbReference type="EMBL" id="JACGWT010000002">
    <property type="protein sequence ID" value="MBA8794030.1"/>
    <property type="molecule type" value="Genomic_DNA"/>
</dbReference>
<evidence type="ECO:0000313" key="1">
    <source>
        <dbReference type="EMBL" id="MBA8794030.1"/>
    </source>
</evidence>
<keyword evidence="2" id="KW-1185">Reference proteome</keyword>
<dbReference type="Proteomes" id="UP000523079">
    <property type="component" value="Unassembled WGS sequence"/>
</dbReference>
<gene>
    <name evidence="1" type="ORF">FHX74_001635</name>
</gene>
<organism evidence="1 2">
    <name type="scientific">Microlunatus kandeliicorticis</name>
    <dbReference type="NCBI Taxonomy" id="1759536"/>
    <lineage>
        <taxon>Bacteria</taxon>
        <taxon>Bacillati</taxon>
        <taxon>Actinomycetota</taxon>
        <taxon>Actinomycetes</taxon>
        <taxon>Propionibacteriales</taxon>
        <taxon>Propionibacteriaceae</taxon>
        <taxon>Microlunatus</taxon>
    </lineage>
</organism>
<protein>
    <submittedName>
        <fullName evidence="1">Uncharacterized protein</fullName>
    </submittedName>
</protein>
<dbReference type="RefSeq" id="WP_182559554.1">
    <property type="nucleotide sequence ID" value="NZ_JACGWT010000002.1"/>
</dbReference>
<accession>A0A7W3IRU0</accession>
<sequence length="65" mass="6584">MSVVGVAVILGLVIVLMLKLRVARASAVIVCILFGLVLGASPVGDLVYSTVSKVGAWAAGMVESL</sequence>
<comment type="caution">
    <text evidence="1">The sequence shown here is derived from an EMBL/GenBank/DDBJ whole genome shotgun (WGS) entry which is preliminary data.</text>
</comment>
<dbReference type="AlphaFoldDB" id="A0A7W3IRU0"/>
<reference evidence="1 2" key="1">
    <citation type="submission" date="2020-07" db="EMBL/GenBank/DDBJ databases">
        <title>Sequencing the genomes of 1000 actinobacteria strains.</title>
        <authorList>
            <person name="Klenk H.-P."/>
        </authorList>
    </citation>
    <scope>NUCLEOTIDE SEQUENCE [LARGE SCALE GENOMIC DNA]</scope>
    <source>
        <strain evidence="1 2">DSM 100723</strain>
    </source>
</reference>
<proteinExistence type="predicted"/>
<evidence type="ECO:0000313" key="2">
    <source>
        <dbReference type="Proteomes" id="UP000523079"/>
    </source>
</evidence>
<name>A0A7W3IRU0_9ACTN</name>